<evidence type="ECO:0000313" key="3">
    <source>
        <dbReference type="Proteomes" id="UP000240883"/>
    </source>
</evidence>
<accession>A0A2T2NAE3</accession>
<evidence type="ECO:0000313" key="2">
    <source>
        <dbReference type="EMBL" id="PSN62415.1"/>
    </source>
</evidence>
<proteinExistence type="predicted"/>
<gene>
    <name evidence="2" type="ORF">BS50DRAFT_591719</name>
</gene>
<dbReference type="Proteomes" id="UP000240883">
    <property type="component" value="Unassembled WGS sequence"/>
</dbReference>
<sequence length="173" mass="18610">MPIDIITYTCAHFVLSGYGELADDTPSVSSISSTSSSESSGSSVTTSELSIRSSNSRASLVTTDSVEFHIVSRNTKCSMCLESTPVGDPGPIDPPELTCSSRSTESRAYSRGSSGSSMTRRSDDTTAAQVGSRGSCGSRRWGWRAALEMFGLSSECRYRNEARRGDRMRQNGY</sequence>
<feature type="compositionally biased region" description="Low complexity" evidence="1">
    <location>
        <begin position="27"/>
        <end position="51"/>
    </location>
</feature>
<reference evidence="2 3" key="1">
    <citation type="journal article" date="2018" name="Front. Microbiol.">
        <title>Genome-Wide Analysis of Corynespora cassiicola Leaf Fall Disease Putative Effectors.</title>
        <authorList>
            <person name="Lopez D."/>
            <person name="Ribeiro S."/>
            <person name="Label P."/>
            <person name="Fumanal B."/>
            <person name="Venisse J.S."/>
            <person name="Kohler A."/>
            <person name="de Oliveira R.R."/>
            <person name="Labutti K."/>
            <person name="Lipzen A."/>
            <person name="Lail K."/>
            <person name="Bauer D."/>
            <person name="Ohm R.A."/>
            <person name="Barry K.W."/>
            <person name="Spatafora J."/>
            <person name="Grigoriev I.V."/>
            <person name="Martin F.M."/>
            <person name="Pujade-Renaud V."/>
        </authorList>
    </citation>
    <scope>NUCLEOTIDE SEQUENCE [LARGE SCALE GENOMIC DNA]</scope>
    <source>
        <strain evidence="2 3">Philippines</strain>
    </source>
</reference>
<feature type="region of interest" description="Disordered" evidence="1">
    <location>
        <begin position="82"/>
        <end position="138"/>
    </location>
</feature>
<evidence type="ECO:0000256" key="1">
    <source>
        <dbReference type="SAM" id="MobiDB-lite"/>
    </source>
</evidence>
<dbReference type="EMBL" id="KZ678141">
    <property type="protein sequence ID" value="PSN62415.1"/>
    <property type="molecule type" value="Genomic_DNA"/>
</dbReference>
<feature type="region of interest" description="Disordered" evidence="1">
    <location>
        <begin position="23"/>
        <end position="56"/>
    </location>
</feature>
<dbReference type="AlphaFoldDB" id="A0A2T2NAE3"/>
<protein>
    <submittedName>
        <fullName evidence="2">Uncharacterized protein</fullName>
    </submittedName>
</protein>
<keyword evidence="3" id="KW-1185">Reference proteome</keyword>
<feature type="compositionally biased region" description="Low complexity" evidence="1">
    <location>
        <begin position="106"/>
        <end position="119"/>
    </location>
</feature>
<name>A0A2T2NAE3_CORCC</name>
<organism evidence="2 3">
    <name type="scientific">Corynespora cassiicola Philippines</name>
    <dbReference type="NCBI Taxonomy" id="1448308"/>
    <lineage>
        <taxon>Eukaryota</taxon>
        <taxon>Fungi</taxon>
        <taxon>Dikarya</taxon>
        <taxon>Ascomycota</taxon>
        <taxon>Pezizomycotina</taxon>
        <taxon>Dothideomycetes</taxon>
        <taxon>Pleosporomycetidae</taxon>
        <taxon>Pleosporales</taxon>
        <taxon>Corynesporascaceae</taxon>
        <taxon>Corynespora</taxon>
    </lineage>
</organism>